<dbReference type="OrthoDB" id="5167143at2"/>
<evidence type="ECO:0000256" key="9">
    <source>
        <dbReference type="SAM" id="SignalP"/>
    </source>
</evidence>
<proteinExistence type="inferred from homology"/>
<keyword evidence="4 6" id="KW-0720">Serine protease</keyword>
<feature type="chain" id="PRO_5008710002" evidence="9">
    <location>
        <begin position="21"/>
        <end position="1111"/>
    </location>
</feature>
<dbReference type="PROSITE" id="PS00138">
    <property type="entry name" value="SUBTILASE_SER"/>
    <property type="match status" value="1"/>
</dbReference>
<dbReference type="InterPro" id="IPR000209">
    <property type="entry name" value="Peptidase_S8/S53_dom"/>
</dbReference>
<evidence type="ECO:0000313" key="12">
    <source>
        <dbReference type="Proteomes" id="UP000199504"/>
    </source>
</evidence>
<organism evidence="11 12">
    <name type="scientific">Micromonospora mirobrigensis</name>
    <dbReference type="NCBI Taxonomy" id="262898"/>
    <lineage>
        <taxon>Bacteria</taxon>
        <taxon>Bacillati</taxon>
        <taxon>Actinomycetota</taxon>
        <taxon>Actinomycetes</taxon>
        <taxon>Micromonosporales</taxon>
        <taxon>Micromonosporaceae</taxon>
        <taxon>Micromonospora</taxon>
    </lineage>
</organism>
<dbReference type="AlphaFoldDB" id="A0A1C4ZAC2"/>
<dbReference type="EMBL" id="FMCX01000005">
    <property type="protein sequence ID" value="SCF29839.1"/>
    <property type="molecule type" value="Genomic_DNA"/>
</dbReference>
<evidence type="ECO:0000256" key="7">
    <source>
        <dbReference type="RuleBase" id="RU003355"/>
    </source>
</evidence>
<feature type="active site" description="Charge relay system" evidence="5 6">
    <location>
        <position position="227"/>
    </location>
</feature>
<feature type="signal peptide" evidence="9">
    <location>
        <begin position="1"/>
        <end position="20"/>
    </location>
</feature>
<dbReference type="STRING" id="262898.GA0070564_105231"/>
<evidence type="ECO:0000256" key="6">
    <source>
        <dbReference type="PROSITE-ProRule" id="PRU01240"/>
    </source>
</evidence>
<sequence>MRSVRTISTLALLVLGVAAAAPGGAPASAQPRPGHPAPTPAVAAEPRSVTLLTGDTVHVSTVAGRTTVDVEPGKGRERIPFLTHSAGTDVRVVPADAVGLLNQGRLDARLFDISTLIGFGYDDSRATLPLIVAHRAAAPAGLTGARTTRELRGASAVAERRTEAVSFWNGLTEAGSGPERRLRVGFDKVWLDGLRHPTLDVSVPLTGAPQAWQAGWTGAGVKVGVIDTGVDQTHPDLADQVAAVANFTTEADTLDRVGHGTHVASTIAGTAAASQGRFKGMAPGARLYSAKVCTEQGCPESAIVAGMTWAAEQGVKVANMSLGGTDSPGTDPIEAALSDLTHRYGVLFVVAAGNTGMAGESTVNSPGGVDEALTVGAVSKAGELAEFSSRGPRVGDAGIKPDITAPGVGILAARSAASDRWPDEQNPQYTNLSGTSMATPHVAGAAAILVQQHPDWTPERIKSTLMAAARPNAAIGVYEQGAGVLDVARAIGQTVTASPVSVAFERTGAVQQRTITYANSGATPLTLAVSLDARDADGAPAPAGLFGLDASSVTVPAGGTASVTVTVQAGADLPDRYVGGEVTATGGGTQVQTPVALDIARHQLALTLVGPDGGAPTADQSWVTVLTDLDRQTILVLDDPSTTRYRVRAGRYLVQTYLVTGDPNAADITSLVRPSLDLTGDQALTMDARLAKPLVVSVPNRKATAVWQESGWTMRTEQPRIWGGNDPFGVLMNVPFDHVRTAQVGAGATPGFVSYVHGMWGQIAKDGTLHNSPYAYRVYLYEPERMMTGLNRRLGAGDFATVRSRISADVPGVAAWRTAVAHAPGNSPVYRDDRNIPPAFTYDVPRTITEYYNQDKQAVWQSSSAQLGYTYYQSAWTSFQPGRTYTVKWANGVAGPVFPEPNFGQQFATRYWGDTIGGPGPLHGDGAGHMGFRHVRGGSVQVDLYRDGVKVGAANQTPWSWDVPAEAGRYRLAATFRSDPAFALSTVVQAEWTFASGHVADGELVKLPMTAVRYDPELTVDNRAPANQLFPIPVTLDRQVGAAPGRTTDLTVEASFDDGATWRQLTVRRSGETAVAWVRHPVGTGFVSLRAAATDTAGNTVKQTVIRAYRY</sequence>
<evidence type="ECO:0000259" key="10">
    <source>
        <dbReference type="Pfam" id="PF00082"/>
    </source>
</evidence>
<evidence type="ECO:0000256" key="8">
    <source>
        <dbReference type="SAM" id="MobiDB-lite"/>
    </source>
</evidence>
<evidence type="ECO:0000313" key="11">
    <source>
        <dbReference type="EMBL" id="SCF29839.1"/>
    </source>
</evidence>
<evidence type="ECO:0000256" key="2">
    <source>
        <dbReference type="ARBA" id="ARBA00022670"/>
    </source>
</evidence>
<comment type="similarity">
    <text evidence="1 6 7">Belongs to the peptidase S8 family.</text>
</comment>
<feature type="active site" description="Charge relay system" evidence="5 6">
    <location>
        <position position="436"/>
    </location>
</feature>
<keyword evidence="12" id="KW-1185">Reference proteome</keyword>
<feature type="domain" description="Peptidase S8/S53" evidence="10">
    <location>
        <begin position="218"/>
        <end position="472"/>
    </location>
</feature>
<dbReference type="InterPro" id="IPR015500">
    <property type="entry name" value="Peptidase_S8_subtilisin-rel"/>
</dbReference>
<dbReference type="PROSITE" id="PS51892">
    <property type="entry name" value="SUBTILASE"/>
    <property type="match status" value="1"/>
</dbReference>
<keyword evidence="3 6" id="KW-0378">Hydrolase</keyword>
<keyword evidence="2 6" id="KW-0645">Protease</keyword>
<evidence type="ECO:0000256" key="1">
    <source>
        <dbReference type="ARBA" id="ARBA00011073"/>
    </source>
</evidence>
<dbReference type="InterPro" id="IPR036852">
    <property type="entry name" value="Peptidase_S8/S53_dom_sf"/>
</dbReference>
<dbReference type="Pfam" id="PF00082">
    <property type="entry name" value="Peptidase_S8"/>
    <property type="match status" value="1"/>
</dbReference>
<dbReference type="RefSeq" id="WP_091610333.1">
    <property type="nucleotide sequence ID" value="NZ_FMCX01000005.1"/>
</dbReference>
<feature type="region of interest" description="Disordered" evidence="8">
    <location>
        <begin position="23"/>
        <end position="43"/>
    </location>
</feature>
<dbReference type="SUPFAM" id="SSF52743">
    <property type="entry name" value="Subtilisin-like"/>
    <property type="match status" value="1"/>
</dbReference>
<dbReference type="PANTHER" id="PTHR43399:SF4">
    <property type="entry name" value="CELL WALL-ASSOCIATED PROTEASE"/>
    <property type="match status" value="1"/>
</dbReference>
<keyword evidence="9" id="KW-0732">Signal</keyword>
<feature type="active site" description="Charge relay system" evidence="5 6">
    <location>
        <position position="259"/>
    </location>
</feature>
<dbReference type="PRINTS" id="PR00723">
    <property type="entry name" value="SUBTILISIN"/>
</dbReference>
<evidence type="ECO:0000256" key="3">
    <source>
        <dbReference type="ARBA" id="ARBA00022801"/>
    </source>
</evidence>
<reference evidence="12" key="1">
    <citation type="submission" date="2016-06" db="EMBL/GenBank/DDBJ databases">
        <authorList>
            <person name="Varghese N."/>
            <person name="Submissions Spin"/>
        </authorList>
    </citation>
    <scope>NUCLEOTIDE SEQUENCE [LARGE SCALE GENOMIC DNA]</scope>
    <source>
        <strain evidence="12">DSM 44830</strain>
    </source>
</reference>
<name>A0A1C4ZAC2_9ACTN</name>
<dbReference type="InterPro" id="IPR023827">
    <property type="entry name" value="Peptidase_S8_Asp-AS"/>
</dbReference>
<dbReference type="InterPro" id="IPR051048">
    <property type="entry name" value="Peptidase_S8/S53_subtilisin"/>
</dbReference>
<evidence type="ECO:0000256" key="4">
    <source>
        <dbReference type="ARBA" id="ARBA00022825"/>
    </source>
</evidence>
<dbReference type="Gene3D" id="3.40.50.200">
    <property type="entry name" value="Peptidase S8/S53 domain"/>
    <property type="match status" value="1"/>
</dbReference>
<dbReference type="GO" id="GO:0006508">
    <property type="term" value="P:proteolysis"/>
    <property type="evidence" value="ECO:0007669"/>
    <property type="project" value="UniProtKB-KW"/>
</dbReference>
<gene>
    <name evidence="11" type="ORF">GA0070564_105231</name>
</gene>
<evidence type="ECO:0000256" key="5">
    <source>
        <dbReference type="PIRSR" id="PIRSR615500-1"/>
    </source>
</evidence>
<accession>A0A1C4ZAC2</accession>
<protein>
    <submittedName>
        <fullName evidence="11">Serine protease, subtilisin family</fullName>
    </submittedName>
</protein>
<dbReference type="InterPro" id="IPR023828">
    <property type="entry name" value="Peptidase_S8_Ser-AS"/>
</dbReference>
<dbReference type="PROSITE" id="PS00136">
    <property type="entry name" value="SUBTILASE_ASP"/>
    <property type="match status" value="1"/>
</dbReference>
<feature type="compositionally biased region" description="Low complexity" evidence="8">
    <location>
        <begin position="23"/>
        <end position="32"/>
    </location>
</feature>
<dbReference type="Proteomes" id="UP000199504">
    <property type="component" value="Unassembled WGS sequence"/>
</dbReference>
<dbReference type="PANTHER" id="PTHR43399">
    <property type="entry name" value="SUBTILISIN-RELATED"/>
    <property type="match status" value="1"/>
</dbReference>
<dbReference type="PROSITE" id="PS00137">
    <property type="entry name" value="SUBTILASE_HIS"/>
    <property type="match status" value="1"/>
</dbReference>
<dbReference type="InterPro" id="IPR022398">
    <property type="entry name" value="Peptidase_S8_His-AS"/>
</dbReference>
<dbReference type="GO" id="GO:0004252">
    <property type="term" value="F:serine-type endopeptidase activity"/>
    <property type="evidence" value="ECO:0007669"/>
    <property type="project" value="UniProtKB-UniRule"/>
</dbReference>